<keyword evidence="3" id="KW-1185">Reference proteome</keyword>
<evidence type="ECO:0000259" key="1">
    <source>
        <dbReference type="Pfam" id="PF01869"/>
    </source>
</evidence>
<accession>A0A4Q7V6G1</accession>
<reference evidence="2 3" key="1">
    <citation type="submission" date="2019-02" db="EMBL/GenBank/DDBJ databases">
        <title>Genomic Encyclopedia of Type Strains, Phase IV (KMG-IV): sequencing the most valuable type-strain genomes for metagenomic binning, comparative biology and taxonomic classification.</title>
        <authorList>
            <person name="Goeker M."/>
        </authorList>
    </citation>
    <scope>NUCLEOTIDE SEQUENCE [LARGE SCALE GENOMIC DNA]</scope>
    <source>
        <strain evidence="2 3">DSM 19570</strain>
    </source>
</reference>
<dbReference type="EMBL" id="SHKP01000010">
    <property type="protein sequence ID" value="RZT91905.1"/>
    <property type="molecule type" value="Genomic_DNA"/>
</dbReference>
<dbReference type="InterPro" id="IPR002731">
    <property type="entry name" value="ATPase_BadF"/>
</dbReference>
<evidence type="ECO:0000313" key="3">
    <source>
        <dbReference type="Proteomes" id="UP000293671"/>
    </source>
</evidence>
<dbReference type="Proteomes" id="UP000293671">
    <property type="component" value="Unassembled WGS sequence"/>
</dbReference>
<keyword evidence="2" id="KW-0418">Kinase</keyword>
<dbReference type="PANTHER" id="PTHR43190:SF3">
    <property type="entry name" value="N-ACETYL-D-GLUCOSAMINE KINASE"/>
    <property type="match status" value="1"/>
</dbReference>
<comment type="caution">
    <text evidence="2">The sequence shown here is derived from an EMBL/GenBank/DDBJ whole genome shotgun (WGS) entry which is preliminary data.</text>
</comment>
<name>A0A4Q7V6G1_9BURK</name>
<gene>
    <name evidence="2" type="ORF">EV670_3577</name>
</gene>
<dbReference type="PANTHER" id="PTHR43190">
    <property type="entry name" value="N-ACETYL-D-GLUCOSAMINE KINASE"/>
    <property type="match status" value="1"/>
</dbReference>
<proteinExistence type="predicted"/>
<dbReference type="InterPro" id="IPR043129">
    <property type="entry name" value="ATPase_NBD"/>
</dbReference>
<dbReference type="CDD" id="cd24082">
    <property type="entry name" value="ASKHA_NBD_GspK-like"/>
    <property type="match status" value="1"/>
</dbReference>
<organism evidence="2 3">
    <name type="scientific">Rivibacter subsaxonicus</name>
    <dbReference type="NCBI Taxonomy" id="457575"/>
    <lineage>
        <taxon>Bacteria</taxon>
        <taxon>Pseudomonadati</taxon>
        <taxon>Pseudomonadota</taxon>
        <taxon>Betaproteobacteria</taxon>
        <taxon>Burkholderiales</taxon>
        <taxon>Rivibacter</taxon>
    </lineage>
</organism>
<keyword evidence="2" id="KW-0808">Transferase</keyword>
<dbReference type="GO" id="GO:0016301">
    <property type="term" value="F:kinase activity"/>
    <property type="evidence" value="ECO:0007669"/>
    <property type="project" value="UniProtKB-KW"/>
</dbReference>
<protein>
    <submittedName>
        <fullName evidence="2">Glucosamine kinase</fullName>
    </submittedName>
</protein>
<evidence type="ECO:0000313" key="2">
    <source>
        <dbReference type="EMBL" id="RZT91905.1"/>
    </source>
</evidence>
<sequence length="310" mass="31544">MSRRPSPSSSTAVPAARYLIGIDGGGTGTRARLVDSAGRRLGQGEAGPSALGQGVDQAWRNIRQAIDAAFLAAGLTPAAEADCALGLGLAGAEVATRRERFLASAPAYCKLALATDAATTLAGAHAGRPGTIVAVGTGTIGLARHADGRETSANGWGFPVGDEGSGAWLGLLAMQIAQQAFDGRSAAGALARAVWRTAGGSRAELLAWCEHAGQQRYAELAPLVFETEADDTQAAALLAAAAQAIEATVVAIDPRAELPLALCGSLGRRLEPYLDAATRARCVKPAGDAIDGALQLVREQIRQPLAPGIP</sequence>
<dbReference type="Gene3D" id="3.30.420.40">
    <property type="match status" value="2"/>
</dbReference>
<feature type="domain" description="ATPase BadF/BadG/BcrA/BcrD type" evidence="1">
    <location>
        <begin position="20"/>
        <end position="253"/>
    </location>
</feature>
<dbReference type="AlphaFoldDB" id="A0A4Q7V6G1"/>
<dbReference type="Pfam" id="PF01869">
    <property type="entry name" value="BcrAD_BadFG"/>
    <property type="match status" value="1"/>
</dbReference>
<dbReference type="InterPro" id="IPR052519">
    <property type="entry name" value="Euk-type_GlcNAc_Kinase"/>
</dbReference>
<dbReference type="SUPFAM" id="SSF53067">
    <property type="entry name" value="Actin-like ATPase domain"/>
    <property type="match status" value="2"/>
</dbReference>